<keyword evidence="2" id="KW-1185">Reference proteome</keyword>
<dbReference type="Proteomes" id="UP000187609">
    <property type="component" value="Unassembled WGS sequence"/>
</dbReference>
<evidence type="ECO:0000313" key="2">
    <source>
        <dbReference type="Proteomes" id="UP000187609"/>
    </source>
</evidence>
<comment type="caution">
    <text evidence="1">The sequence shown here is derived from an EMBL/GenBank/DDBJ whole genome shotgun (WGS) entry which is preliminary data.</text>
</comment>
<evidence type="ECO:0000313" key="1">
    <source>
        <dbReference type="EMBL" id="OIT05717.1"/>
    </source>
</evidence>
<dbReference type="AlphaFoldDB" id="A0A1J6IKR0"/>
<gene>
    <name evidence="1" type="ORF">A4A49_61309</name>
</gene>
<reference evidence="1" key="1">
    <citation type="submission" date="2016-11" db="EMBL/GenBank/DDBJ databases">
        <title>The genome of Nicotiana attenuata.</title>
        <authorList>
            <person name="Xu S."/>
            <person name="Brockmoeller T."/>
            <person name="Gaquerel E."/>
            <person name="Navarro A."/>
            <person name="Kuhl H."/>
            <person name="Gase K."/>
            <person name="Ling Z."/>
            <person name="Zhou W."/>
            <person name="Kreitzer C."/>
            <person name="Stanke M."/>
            <person name="Tang H."/>
            <person name="Lyons E."/>
            <person name="Pandey P."/>
            <person name="Pandey S.P."/>
            <person name="Timmermann B."/>
            <person name="Baldwin I.T."/>
        </authorList>
    </citation>
    <scope>NUCLEOTIDE SEQUENCE [LARGE SCALE GENOMIC DNA]</scope>
    <source>
        <strain evidence="1">UT</strain>
    </source>
</reference>
<dbReference type="EMBL" id="MJEQ01037184">
    <property type="protein sequence ID" value="OIT05717.1"/>
    <property type="molecule type" value="Genomic_DNA"/>
</dbReference>
<name>A0A1J6IKR0_NICAT</name>
<protein>
    <submittedName>
        <fullName evidence="1">Uncharacterized protein</fullName>
    </submittedName>
</protein>
<feature type="non-terminal residue" evidence="1">
    <location>
        <position position="95"/>
    </location>
</feature>
<proteinExistence type="predicted"/>
<accession>A0A1J6IKR0</accession>
<dbReference type="Gramene" id="OIT05717">
    <property type="protein sequence ID" value="OIT05717"/>
    <property type="gene ID" value="A4A49_61309"/>
</dbReference>
<sequence length="95" mass="11015">KKTIDEPLHSSPVNHNILYQDVRNQLKKLKTEVNLLRLRMTREIGIDYIKRFLLDSYPLTCCYDMLEELLADQNEDNDNLVIVISSDTEATSMAS</sequence>
<organism evidence="1 2">
    <name type="scientific">Nicotiana attenuata</name>
    <name type="common">Coyote tobacco</name>
    <dbReference type="NCBI Taxonomy" id="49451"/>
    <lineage>
        <taxon>Eukaryota</taxon>
        <taxon>Viridiplantae</taxon>
        <taxon>Streptophyta</taxon>
        <taxon>Embryophyta</taxon>
        <taxon>Tracheophyta</taxon>
        <taxon>Spermatophyta</taxon>
        <taxon>Magnoliopsida</taxon>
        <taxon>eudicotyledons</taxon>
        <taxon>Gunneridae</taxon>
        <taxon>Pentapetalae</taxon>
        <taxon>asterids</taxon>
        <taxon>lamiids</taxon>
        <taxon>Solanales</taxon>
        <taxon>Solanaceae</taxon>
        <taxon>Nicotianoideae</taxon>
        <taxon>Nicotianeae</taxon>
        <taxon>Nicotiana</taxon>
    </lineage>
</organism>
<dbReference type="SMR" id="A0A1J6IKR0"/>
<feature type="non-terminal residue" evidence="1">
    <location>
        <position position="1"/>
    </location>
</feature>